<feature type="domain" description="Class II aldolase/adducin N-terminal" evidence="7">
    <location>
        <begin position="27"/>
        <end position="209"/>
    </location>
</feature>
<comment type="cofactor">
    <cofactor evidence="2">
        <name>Zn(2+)</name>
        <dbReference type="ChEBI" id="CHEBI:29105"/>
    </cofactor>
</comment>
<comment type="caution">
    <text evidence="8">The sequence shown here is derived from an EMBL/GenBank/DDBJ whole genome shotgun (WGS) entry which is preliminary data.</text>
</comment>
<dbReference type="RefSeq" id="WP_344070804.1">
    <property type="nucleotide sequence ID" value="NZ_BAAAPL010000001.1"/>
</dbReference>
<reference evidence="8 9" key="1">
    <citation type="journal article" date="2019" name="Int. J. Syst. Evol. Microbiol.">
        <title>The Global Catalogue of Microorganisms (GCM) 10K type strain sequencing project: providing services to taxonomists for standard genome sequencing and annotation.</title>
        <authorList>
            <consortium name="The Broad Institute Genomics Platform"/>
            <consortium name="The Broad Institute Genome Sequencing Center for Infectious Disease"/>
            <person name="Wu L."/>
            <person name="Ma J."/>
        </authorList>
    </citation>
    <scope>NUCLEOTIDE SEQUENCE [LARGE SCALE GENOMIC DNA]</scope>
    <source>
        <strain evidence="8 9">JCM 15577</strain>
    </source>
</reference>
<proteinExistence type="inferred from homology"/>
<dbReference type="PANTHER" id="PTHR22789:SF8">
    <property type="entry name" value="L-RIBULOSE-5-PHOSPHATE 4-EPIMERASE SGBE"/>
    <property type="match status" value="1"/>
</dbReference>
<dbReference type="EC" id="5.1.3.4" evidence="4"/>
<dbReference type="EMBL" id="BAAAPL010000001">
    <property type="protein sequence ID" value="GAA1697840.1"/>
    <property type="molecule type" value="Genomic_DNA"/>
</dbReference>
<dbReference type="Pfam" id="PF00596">
    <property type="entry name" value="Aldolase_II"/>
    <property type="match status" value="1"/>
</dbReference>
<evidence type="ECO:0000313" key="8">
    <source>
        <dbReference type="EMBL" id="GAA1697840.1"/>
    </source>
</evidence>
<dbReference type="PANTHER" id="PTHR22789">
    <property type="entry name" value="FUCULOSE PHOSPHATE ALDOLASE"/>
    <property type="match status" value="1"/>
</dbReference>
<organism evidence="8 9">
    <name type="scientific">Microbacterium sediminicola</name>
    <dbReference type="NCBI Taxonomy" id="415210"/>
    <lineage>
        <taxon>Bacteria</taxon>
        <taxon>Bacillati</taxon>
        <taxon>Actinomycetota</taxon>
        <taxon>Actinomycetes</taxon>
        <taxon>Micrococcales</taxon>
        <taxon>Microbacteriaceae</taxon>
        <taxon>Microbacterium</taxon>
    </lineage>
</organism>
<dbReference type="InterPro" id="IPR001303">
    <property type="entry name" value="Aldolase_II/adducin_N"/>
</dbReference>
<keyword evidence="9" id="KW-1185">Reference proteome</keyword>
<evidence type="ECO:0000256" key="4">
    <source>
        <dbReference type="ARBA" id="ARBA00013186"/>
    </source>
</evidence>
<dbReference type="InterPro" id="IPR050197">
    <property type="entry name" value="Aldolase_class_II_sugar_metab"/>
</dbReference>
<evidence type="ECO:0000256" key="6">
    <source>
        <dbReference type="ARBA" id="ARBA00022833"/>
    </source>
</evidence>
<evidence type="ECO:0000256" key="1">
    <source>
        <dbReference type="ARBA" id="ARBA00001726"/>
    </source>
</evidence>
<evidence type="ECO:0000256" key="5">
    <source>
        <dbReference type="ARBA" id="ARBA00022723"/>
    </source>
</evidence>
<evidence type="ECO:0000313" key="9">
    <source>
        <dbReference type="Proteomes" id="UP001501690"/>
    </source>
</evidence>
<name>A0ABN2I346_9MICO</name>
<accession>A0ABN2I346</accession>
<gene>
    <name evidence="8" type="ORF">GCM10009808_14110</name>
</gene>
<dbReference type="SMART" id="SM01007">
    <property type="entry name" value="Aldolase_II"/>
    <property type="match status" value="1"/>
</dbReference>
<sequence length="221" mass="22564">MSTAATTHGDGYAAGVKAEVAIARTRADVAHRQAEIEQHGLVTMPRGNVSARIASAQLMVMSPVSGPFEKVSPERTVVCDLDGRLVPDSLGSDRQPSLDAGIHAAVYRAHAEIGAIIHTDSPNALAWAEVAEILPCHTAGTAELLGDAVDVTVVDLASADAVPAAVARGCGAVAGIALVRGIGVFATGTTLRDAVARAVAVEAAARHALLVRHHQTPDAVS</sequence>
<dbReference type="Gene3D" id="3.40.225.10">
    <property type="entry name" value="Class II aldolase/adducin N-terminal domain"/>
    <property type="match status" value="1"/>
</dbReference>
<protein>
    <recommendedName>
        <fullName evidence="4">L-ribulose-5-phosphate 4-epimerase</fullName>
        <ecNumber evidence="4">5.1.3.4</ecNumber>
    </recommendedName>
</protein>
<evidence type="ECO:0000256" key="3">
    <source>
        <dbReference type="ARBA" id="ARBA00010037"/>
    </source>
</evidence>
<comment type="catalytic activity">
    <reaction evidence="1">
        <text>L-ribulose 5-phosphate = D-xylulose 5-phosphate</text>
        <dbReference type="Rhea" id="RHEA:22368"/>
        <dbReference type="ChEBI" id="CHEBI:57737"/>
        <dbReference type="ChEBI" id="CHEBI:58226"/>
        <dbReference type="EC" id="5.1.3.4"/>
    </reaction>
</comment>
<evidence type="ECO:0000259" key="7">
    <source>
        <dbReference type="SMART" id="SM01007"/>
    </source>
</evidence>
<dbReference type="Proteomes" id="UP001501690">
    <property type="component" value="Unassembled WGS sequence"/>
</dbReference>
<keyword evidence="6" id="KW-0862">Zinc</keyword>
<comment type="similarity">
    <text evidence="3">Belongs to the aldolase class II family. AraD/FucA subfamily.</text>
</comment>
<keyword evidence="5" id="KW-0479">Metal-binding</keyword>
<evidence type="ECO:0000256" key="2">
    <source>
        <dbReference type="ARBA" id="ARBA00001947"/>
    </source>
</evidence>
<dbReference type="SUPFAM" id="SSF53639">
    <property type="entry name" value="AraD/HMP-PK domain-like"/>
    <property type="match status" value="1"/>
</dbReference>
<dbReference type="InterPro" id="IPR036409">
    <property type="entry name" value="Aldolase_II/adducin_N_sf"/>
</dbReference>